<evidence type="ECO:0000313" key="5">
    <source>
        <dbReference type="EMBL" id="MCL2915181.1"/>
    </source>
</evidence>
<dbReference type="CDD" id="cd02968">
    <property type="entry name" value="SCO"/>
    <property type="match status" value="1"/>
</dbReference>
<dbReference type="InterPro" id="IPR003782">
    <property type="entry name" value="SCO1/SenC"/>
</dbReference>
<accession>A0ABT0NBG2</accession>
<dbReference type="PROSITE" id="PS51352">
    <property type="entry name" value="THIOREDOXIN_2"/>
    <property type="match status" value="1"/>
</dbReference>
<evidence type="ECO:0000256" key="3">
    <source>
        <dbReference type="SAM" id="SignalP"/>
    </source>
</evidence>
<dbReference type="SUPFAM" id="SSF52833">
    <property type="entry name" value="Thioredoxin-like"/>
    <property type="match status" value="1"/>
</dbReference>
<evidence type="ECO:0000259" key="4">
    <source>
        <dbReference type="PROSITE" id="PS51352"/>
    </source>
</evidence>
<feature type="signal peptide" evidence="3">
    <location>
        <begin position="1"/>
        <end position="21"/>
    </location>
</feature>
<protein>
    <submittedName>
        <fullName evidence="5">SCO family protein</fullName>
    </submittedName>
</protein>
<feature type="chain" id="PRO_5046034391" evidence="3">
    <location>
        <begin position="22"/>
        <end position="208"/>
    </location>
</feature>
<organism evidence="5 6">
    <name type="scientific">Shewanella corallii</name>
    <dbReference type="NCBI Taxonomy" id="560080"/>
    <lineage>
        <taxon>Bacteria</taxon>
        <taxon>Pseudomonadati</taxon>
        <taxon>Pseudomonadota</taxon>
        <taxon>Gammaproteobacteria</taxon>
        <taxon>Alteromonadales</taxon>
        <taxon>Shewanellaceae</taxon>
        <taxon>Shewanella</taxon>
    </lineage>
</organism>
<sequence>MMKRPFIIVAAVLLMTLGVLAASQWRQHQSPPDLKTSYLFPEARAMAPFELQDQHGSSFNNDSLKGKWSLIFIGFTSCPDICPTTMGKLAAAYADLNKEAPLQVVFISVDPERDTQDKLASYIEFFNPEFVAATAPHSELFPLTRQLGMIYAMVGEGEDYTVDHSASMVLLNPKGEKVAVVKPRSEGKSLPQIRLQEMVADVQAIQSL</sequence>
<dbReference type="Gene3D" id="3.40.30.10">
    <property type="entry name" value="Glutaredoxin"/>
    <property type="match status" value="1"/>
</dbReference>
<name>A0ABT0NBG2_9GAMM</name>
<evidence type="ECO:0000256" key="1">
    <source>
        <dbReference type="ARBA" id="ARBA00010996"/>
    </source>
</evidence>
<gene>
    <name evidence="5" type="ORF">L2725_15580</name>
</gene>
<comment type="caution">
    <text evidence="5">The sequence shown here is derived from an EMBL/GenBank/DDBJ whole genome shotgun (WGS) entry which is preliminary data.</text>
</comment>
<keyword evidence="2" id="KW-0186">Copper</keyword>
<dbReference type="InterPro" id="IPR013766">
    <property type="entry name" value="Thioredoxin_domain"/>
</dbReference>
<feature type="domain" description="Thioredoxin" evidence="4">
    <location>
        <begin position="40"/>
        <end position="204"/>
    </location>
</feature>
<dbReference type="Proteomes" id="UP001202831">
    <property type="component" value="Unassembled WGS sequence"/>
</dbReference>
<dbReference type="PANTHER" id="PTHR12151">
    <property type="entry name" value="ELECTRON TRANSPORT PROTIN SCO1/SENC FAMILY MEMBER"/>
    <property type="match status" value="1"/>
</dbReference>
<comment type="similarity">
    <text evidence="1">Belongs to the SCO1/2 family.</text>
</comment>
<dbReference type="EMBL" id="JAKIKT010000006">
    <property type="protein sequence ID" value="MCL2915181.1"/>
    <property type="molecule type" value="Genomic_DNA"/>
</dbReference>
<dbReference type="RefSeq" id="WP_249249766.1">
    <property type="nucleotide sequence ID" value="NZ_JAKIKT010000006.1"/>
</dbReference>
<evidence type="ECO:0000256" key="2">
    <source>
        <dbReference type="ARBA" id="ARBA00023008"/>
    </source>
</evidence>
<evidence type="ECO:0000313" key="6">
    <source>
        <dbReference type="Proteomes" id="UP001202831"/>
    </source>
</evidence>
<proteinExistence type="inferred from homology"/>
<reference evidence="5 6" key="1">
    <citation type="submission" date="2022-01" db="EMBL/GenBank/DDBJ databases">
        <title>Whole genome-based taxonomy of the Shewanellaceae.</title>
        <authorList>
            <person name="Martin-Rodriguez A.J."/>
        </authorList>
    </citation>
    <scope>NUCLEOTIDE SEQUENCE [LARGE SCALE GENOMIC DNA]</scope>
    <source>
        <strain evidence="5 6">DSM 21332</strain>
    </source>
</reference>
<dbReference type="InterPro" id="IPR036249">
    <property type="entry name" value="Thioredoxin-like_sf"/>
</dbReference>
<dbReference type="Pfam" id="PF02630">
    <property type="entry name" value="SCO1-SenC"/>
    <property type="match status" value="1"/>
</dbReference>
<keyword evidence="3" id="KW-0732">Signal</keyword>
<dbReference type="PANTHER" id="PTHR12151:SF25">
    <property type="entry name" value="LINALOOL DEHYDRATASE_ISOMERASE DOMAIN-CONTAINING PROTEIN"/>
    <property type="match status" value="1"/>
</dbReference>
<keyword evidence="6" id="KW-1185">Reference proteome</keyword>